<organism evidence="2 3">
    <name type="scientific">Armillaria luteobubalina</name>
    <dbReference type="NCBI Taxonomy" id="153913"/>
    <lineage>
        <taxon>Eukaryota</taxon>
        <taxon>Fungi</taxon>
        <taxon>Dikarya</taxon>
        <taxon>Basidiomycota</taxon>
        <taxon>Agaricomycotina</taxon>
        <taxon>Agaricomycetes</taxon>
        <taxon>Agaricomycetidae</taxon>
        <taxon>Agaricales</taxon>
        <taxon>Marasmiineae</taxon>
        <taxon>Physalacriaceae</taxon>
        <taxon>Armillaria</taxon>
    </lineage>
</organism>
<dbReference type="AlphaFoldDB" id="A0AA39PQ66"/>
<feature type="region of interest" description="Disordered" evidence="1">
    <location>
        <begin position="1"/>
        <end position="126"/>
    </location>
</feature>
<dbReference type="EMBL" id="JAUEPU010000039">
    <property type="protein sequence ID" value="KAK0488356.1"/>
    <property type="molecule type" value="Genomic_DNA"/>
</dbReference>
<reference evidence="2" key="1">
    <citation type="submission" date="2023-06" db="EMBL/GenBank/DDBJ databases">
        <authorList>
            <consortium name="Lawrence Berkeley National Laboratory"/>
            <person name="Ahrendt S."/>
            <person name="Sahu N."/>
            <person name="Indic B."/>
            <person name="Wong-Bajracharya J."/>
            <person name="Merenyi Z."/>
            <person name="Ke H.-M."/>
            <person name="Monk M."/>
            <person name="Kocsube S."/>
            <person name="Drula E."/>
            <person name="Lipzen A."/>
            <person name="Balint B."/>
            <person name="Henrissat B."/>
            <person name="Andreopoulos B."/>
            <person name="Martin F.M."/>
            <person name="Harder C.B."/>
            <person name="Rigling D."/>
            <person name="Ford K.L."/>
            <person name="Foster G.D."/>
            <person name="Pangilinan J."/>
            <person name="Papanicolaou A."/>
            <person name="Barry K."/>
            <person name="LaButti K."/>
            <person name="Viragh M."/>
            <person name="Koriabine M."/>
            <person name="Yan M."/>
            <person name="Riley R."/>
            <person name="Champramary S."/>
            <person name="Plett K.L."/>
            <person name="Tsai I.J."/>
            <person name="Slot J."/>
            <person name="Sipos G."/>
            <person name="Plett J."/>
            <person name="Nagy L.G."/>
            <person name="Grigoriev I.V."/>
        </authorList>
    </citation>
    <scope>NUCLEOTIDE SEQUENCE</scope>
    <source>
        <strain evidence="2">HWK02</strain>
    </source>
</reference>
<evidence type="ECO:0000256" key="1">
    <source>
        <dbReference type="SAM" id="MobiDB-lite"/>
    </source>
</evidence>
<evidence type="ECO:0000313" key="2">
    <source>
        <dbReference type="EMBL" id="KAK0488356.1"/>
    </source>
</evidence>
<feature type="compositionally biased region" description="Basic and acidic residues" evidence="1">
    <location>
        <begin position="1"/>
        <end position="24"/>
    </location>
</feature>
<comment type="caution">
    <text evidence="2">The sequence shown here is derived from an EMBL/GenBank/DDBJ whole genome shotgun (WGS) entry which is preliminary data.</text>
</comment>
<accession>A0AA39PQ66</accession>
<feature type="compositionally biased region" description="Basic and acidic residues" evidence="1">
    <location>
        <begin position="66"/>
        <end position="83"/>
    </location>
</feature>
<gene>
    <name evidence="2" type="ORF">EDD18DRAFT_1359611</name>
</gene>
<proteinExistence type="predicted"/>
<dbReference type="Proteomes" id="UP001175228">
    <property type="component" value="Unassembled WGS sequence"/>
</dbReference>
<evidence type="ECO:0000313" key="3">
    <source>
        <dbReference type="Proteomes" id="UP001175228"/>
    </source>
</evidence>
<protein>
    <submittedName>
        <fullName evidence="2">Uncharacterized protein</fullName>
    </submittedName>
</protein>
<feature type="compositionally biased region" description="Basic and acidic residues" evidence="1">
    <location>
        <begin position="41"/>
        <end position="52"/>
    </location>
</feature>
<sequence length="367" mass="42083">MQHDDEAQPPQQEKEYASDDSETRRRLHKSRRVQANAYKQRHPDATKEEIEAKYPSVAAPRKKTKREIEASQRREGESEEHFAKRLWNTEQKRQRRAALKLQTPTPGPSRTDRSQSRPSPVPVPPSPPLTRYCWVPDLIPLPPAASKWVRYQFPLLPPLTRYCWLPNFLLPLPPAFSVILSQSRRITDFGVGALGVHPEAPTITWDRVRQPDCSPVPARVVLPHLPQEGGNLLQEQANAVRKHARESPILEDTNEYVVFMRAPFPPDAELNDIIMDHLVHHWGVKLEGFRMPEVVEQLTVEYMATHWNVQPARVVEVHDTVRQIKTPIFPFKKMLHSEFIDGLADPGRSEKILDVPMTHRGAPPPFG</sequence>
<name>A0AA39PQ66_9AGAR</name>
<keyword evidence="3" id="KW-1185">Reference proteome</keyword>